<name>A0A840AGE7_9PROT</name>
<protein>
    <submittedName>
        <fullName evidence="1">Uncharacterized protein</fullName>
    </submittedName>
</protein>
<evidence type="ECO:0000313" key="2">
    <source>
        <dbReference type="Proteomes" id="UP000553193"/>
    </source>
</evidence>
<accession>A0A840AGE7</accession>
<proteinExistence type="predicted"/>
<dbReference type="EMBL" id="JACIDJ010000004">
    <property type="protein sequence ID" value="MBB3899155.1"/>
    <property type="molecule type" value="Genomic_DNA"/>
</dbReference>
<evidence type="ECO:0000313" key="1">
    <source>
        <dbReference type="EMBL" id="MBB3899155.1"/>
    </source>
</evidence>
<keyword evidence="2" id="KW-1185">Reference proteome</keyword>
<reference evidence="1 2" key="1">
    <citation type="submission" date="2020-08" db="EMBL/GenBank/DDBJ databases">
        <title>Genomic Encyclopedia of Type Strains, Phase IV (KMG-IV): sequencing the most valuable type-strain genomes for metagenomic binning, comparative biology and taxonomic classification.</title>
        <authorList>
            <person name="Goeker M."/>
        </authorList>
    </citation>
    <scope>NUCLEOTIDE SEQUENCE [LARGE SCALE GENOMIC DNA]</scope>
    <source>
        <strain evidence="1 2">DSM 19979</strain>
    </source>
</reference>
<sequence length="744" mass="77281">MLGRAGGRTVSVYALDGYVDTAEHGDGITLLGGWVRLPEAGIPSARLRLTTTGGLRQDWPLARLLARRDLPAEGPIPAGRGFQLLVRGLPDWSEGALSVVHAGGEIPLHPPVLNPAPFRPRGHLDGADGKEAWGWLVHAPGTEAVIEMEGMGRLPVRCDVHRADLPFDDGSPLPAFGFHLHFAGTALANGRGPRRVTLHAAGVKLGEVMLEGQLAAGLPPFLAAAALGTGAEAGGRSNSRITGLLAETAPVGEPASTSPPAAPPLLVLNVCRAVGLGHLLLAGRVEWTEDGSEPTLRLLPAAPAQSLVLFDEPDLLAALPPGRTCRGFLLVGPRPGGTEPPLLEWVAGRQSGRQALPGDAHGPTPDAALHQAGWGGVFHLLREAAGGGAAAALLSPQLGPAGAFTRWLAGVPWLEPADFPRVEAWAAPSGECAMAFTLDPAIGPDTRLTLLALLLEEGRVRPLPMAQSPALTSETMLLAHGLLPQLTELPAPPFELVMEMRHAGEAQWFRVNPRTLPAPLLLAALHRHAALPAGPELGETLAWLRDLLQAREESFAAMLIGAPPPPPAARPLLLVLHGLDDAEAVRLLAMAAPAIEARADALLLLGAREFTEPALEIFLSRGRIAAHGGAGLAALRGPLRRGLDAAGGLVILDMLELAAALERDDAFQPRLPLSALPLLEQIATVAGLPDAADAVARLSAATGAGLPPPGFGAQDSAASRMVAGHLHGFWRGLAPLFQAEAADA</sequence>
<dbReference type="RefSeq" id="WP_184384668.1">
    <property type="nucleotide sequence ID" value="NZ_JACIDJ010000004.1"/>
</dbReference>
<dbReference type="AlphaFoldDB" id="A0A840AGE7"/>
<organism evidence="1 2">
    <name type="scientific">Roseococcus suduntuyensis</name>
    <dbReference type="NCBI Taxonomy" id="455361"/>
    <lineage>
        <taxon>Bacteria</taxon>
        <taxon>Pseudomonadati</taxon>
        <taxon>Pseudomonadota</taxon>
        <taxon>Alphaproteobacteria</taxon>
        <taxon>Acetobacterales</taxon>
        <taxon>Roseomonadaceae</taxon>
        <taxon>Roseococcus</taxon>
    </lineage>
</organism>
<gene>
    <name evidence="1" type="ORF">GGQ83_002603</name>
</gene>
<comment type="caution">
    <text evidence="1">The sequence shown here is derived from an EMBL/GenBank/DDBJ whole genome shotgun (WGS) entry which is preliminary data.</text>
</comment>
<dbReference type="Proteomes" id="UP000553193">
    <property type="component" value="Unassembled WGS sequence"/>
</dbReference>